<dbReference type="RefSeq" id="WP_264326565.1">
    <property type="nucleotide sequence ID" value="NZ_JADEXQ010000074.1"/>
</dbReference>
<keyword evidence="1" id="KW-0732">Signal</keyword>
<gene>
    <name evidence="2" type="ORF">IQ266_18555</name>
</gene>
<feature type="chain" id="PRO_5036804612" evidence="1">
    <location>
        <begin position="23"/>
        <end position="106"/>
    </location>
</feature>
<dbReference type="AlphaFoldDB" id="A0A928VNA0"/>
<dbReference type="Proteomes" id="UP000625316">
    <property type="component" value="Unassembled WGS sequence"/>
</dbReference>
<dbReference type="EMBL" id="JADEXQ010000074">
    <property type="protein sequence ID" value="MBE9031738.1"/>
    <property type="molecule type" value="Genomic_DNA"/>
</dbReference>
<evidence type="ECO:0000313" key="3">
    <source>
        <dbReference type="Proteomes" id="UP000625316"/>
    </source>
</evidence>
<reference evidence="2" key="1">
    <citation type="submission" date="2020-10" db="EMBL/GenBank/DDBJ databases">
        <authorList>
            <person name="Castelo-Branco R."/>
            <person name="Eusebio N."/>
            <person name="Adriana R."/>
            <person name="Vieira A."/>
            <person name="Brugerolle De Fraissinette N."/>
            <person name="Rezende De Castro R."/>
            <person name="Schneider M.P."/>
            <person name="Vasconcelos V."/>
            <person name="Leao P.N."/>
        </authorList>
    </citation>
    <scope>NUCLEOTIDE SEQUENCE</scope>
    <source>
        <strain evidence="2">LEGE 11480</strain>
    </source>
</reference>
<organism evidence="2 3">
    <name type="scientific">Romeriopsis navalis LEGE 11480</name>
    <dbReference type="NCBI Taxonomy" id="2777977"/>
    <lineage>
        <taxon>Bacteria</taxon>
        <taxon>Bacillati</taxon>
        <taxon>Cyanobacteriota</taxon>
        <taxon>Cyanophyceae</taxon>
        <taxon>Leptolyngbyales</taxon>
        <taxon>Leptolyngbyaceae</taxon>
        <taxon>Romeriopsis</taxon>
        <taxon>Romeriopsis navalis</taxon>
    </lineage>
</organism>
<protein>
    <submittedName>
        <fullName evidence="2">Uncharacterized protein</fullName>
    </submittedName>
</protein>
<keyword evidence="3" id="KW-1185">Reference proteome</keyword>
<sequence length="106" mass="11564">MKKRTAIISSILILGTPIPAQAKPGNPTSAVPADVPEEVLQNQIITSARSPIDNQPLTATEYAELKTNIDQANQVPPKLSRKIRSTVGLLKLRKFLKTVLPFIPIK</sequence>
<proteinExistence type="predicted"/>
<comment type="caution">
    <text evidence="2">The sequence shown here is derived from an EMBL/GenBank/DDBJ whole genome shotgun (WGS) entry which is preliminary data.</text>
</comment>
<accession>A0A928VNA0</accession>
<evidence type="ECO:0000256" key="1">
    <source>
        <dbReference type="SAM" id="SignalP"/>
    </source>
</evidence>
<name>A0A928VNA0_9CYAN</name>
<feature type="signal peptide" evidence="1">
    <location>
        <begin position="1"/>
        <end position="22"/>
    </location>
</feature>
<evidence type="ECO:0000313" key="2">
    <source>
        <dbReference type="EMBL" id="MBE9031738.1"/>
    </source>
</evidence>